<accession>A0A9P6XQV7</accession>
<reference evidence="3 4" key="1">
    <citation type="journal article" date="2020" name="Microb. Genom.">
        <title>Genetic diversity of clinical and environmental Mucorales isolates obtained from an investigation of mucormycosis cases among solid organ transplant recipients.</title>
        <authorList>
            <person name="Nguyen M.H."/>
            <person name="Kaul D."/>
            <person name="Muto C."/>
            <person name="Cheng S.J."/>
            <person name="Richter R.A."/>
            <person name="Bruno V.M."/>
            <person name="Liu G."/>
            <person name="Beyhan S."/>
            <person name="Sundermann A.J."/>
            <person name="Mounaud S."/>
            <person name="Pasculle A.W."/>
            <person name="Nierman W.C."/>
            <person name="Driscoll E."/>
            <person name="Cumbie R."/>
            <person name="Clancy C.J."/>
            <person name="Dupont C.L."/>
        </authorList>
    </citation>
    <scope>NUCLEOTIDE SEQUENCE [LARGE SCALE GENOMIC DNA]</scope>
    <source>
        <strain evidence="3 4">GL24</strain>
    </source>
</reference>
<gene>
    <name evidence="3" type="ORF">G6F50_017134</name>
</gene>
<name>A0A9P6XQV7_9FUNG</name>
<comment type="caution">
    <text evidence="3">The sequence shown here is derived from an EMBL/GenBank/DDBJ whole genome shotgun (WGS) entry which is preliminary data.</text>
</comment>
<organism evidence="3 4">
    <name type="scientific">Rhizopus delemar</name>
    <dbReference type="NCBI Taxonomy" id="936053"/>
    <lineage>
        <taxon>Eukaryota</taxon>
        <taxon>Fungi</taxon>
        <taxon>Fungi incertae sedis</taxon>
        <taxon>Mucoromycota</taxon>
        <taxon>Mucoromycotina</taxon>
        <taxon>Mucoromycetes</taxon>
        <taxon>Mucorales</taxon>
        <taxon>Mucorineae</taxon>
        <taxon>Rhizopodaceae</taxon>
        <taxon>Rhizopus</taxon>
    </lineage>
</organism>
<sequence length="127" mass="13484">MGRSASTSTHFFLVLAAGAEFSGNPGQQFRRGIAQADPQHAGRLPLRLAVVPADVLTHLVDGHFPIAAPVHIGYRRDDLALVGVGEILFSGHGLPQAMRSLPDNLWVSADDSPGSGRGRFEGAPRRP</sequence>
<feature type="compositionally biased region" description="Basic and acidic residues" evidence="1">
    <location>
        <begin position="118"/>
        <end position="127"/>
    </location>
</feature>
<evidence type="ECO:0000256" key="2">
    <source>
        <dbReference type="SAM" id="SignalP"/>
    </source>
</evidence>
<feature type="signal peptide" evidence="2">
    <location>
        <begin position="1"/>
        <end position="18"/>
    </location>
</feature>
<dbReference type="Proteomes" id="UP000740926">
    <property type="component" value="Unassembled WGS sequence"/>
</dbReference>
<evidence type="ECO:0000256" key="1">
    <source>
        <dbReference type="SAM" id="MobiDB-lite"/>
    </source>
</evidence>
<evidence type="ECO:0000313" key="3">
    <source>
        <dbReference type="EMBL" id="KAG1530707.1"/>
    </source>
</evidence>
<keyword evidence="4" id="KW-1185">Reference proteome</keyword>
<dbReference type="EMBL" id="JAANIU010011972">
    <property type="protein sequence ID" value="KAG1530707.1"/>
    <property type="molecule type" value="Genomic_DNA"/>
</dbReference>
<evidence type="ECO:0000313" key="4">
    <source>
        <dbReference type="Proteomes" id="UP000740926"/>
    </source>
</evidence>
<dbReference type="AlphaFoldDB" id="A0A9P6XQV7"/>
<proteinExistence type="predicted"/>
<protein>
    <submittedName>
        <fullName evidence="3">Uncharacterized protein</fullName>
    </submittedName>
</protein>
<feature type="region of interest" description="Disordered" evidence="1">
    <location>
        <begin position="108"/>
        <end position="127"/>
    </location>
</feature>
<feature type="chain" id="PRO_5040302817" evidence="2">
    <location>
        <begin position="19"/>
        <end position="127"/>
    </location>
</feature>
<keyword evidence="2" id="KW-0732">Signal</keyword>